<proteinExistence type="predicted"/>
<keyword evidence="4" id="KW-1185">Reference proteome</keyword>
<evidence type="ECO:0000313" key="3">
    <source>
        <dbReference type="EMBL" id="TWU02590.1"/>
    </source>
</evidence>
<dbReference type="EMBL" id="SJPN01000004">
    <property type="protein sequence ID" value="TWU02590.1"/>
    <property type="molecule type" value="Genomic_DNA"/>
</dbReference>
<feature type="transmembrane region" description="Helical" evidence="2">
    <location>
        <begin position="51"/>
        <end position="68"/>
    </location>
</feature>
<reference evidence="3 4" key="1">
    <citation type="submission" date="2019-02" db="EMBL/GenBank/DDBJ databases">
        <title>Deep-cultivation of Planctomycetes and their phenomic and genomic characterization uncovers novel biology.</title>
        <authorList>
            <person name="Wiegand S."/>
            <person name="Jogler M."/>
            <person name="Boedeker C."/>
            <person name="Pinto D."/>
            <person name="Vollmers J."/>
            <person name="Rivas-Marin E."/>
            <person name="Kohn T."/>
            <person name="Peeters S.H."/>
            <person name="Heuer A."/>
            <person name="Rast P."/>
            <person name="Oberbeckmann S."/>
            <person name="Bunk B."/>
            <person name="Jeske O."/>
            <person name="Meyerdierks A."/>
            <person name="Storesund J.E."/>
            <person name="Kallscheuer N."/>
            <person name="Luecker S."/>
            <person name="Lage O.M."/>
            <person name="Pohl T."/>
            <person name="Merkel B.J."/>
            <person name="Hornburger P."/>
            <person name="Mueller R.-W."/>
            <person name="Bruemmer F."/>
            <person name="Labrenz M."/>
            <person name="Spormann A.M."/>
            <person name="Op Den Camp H."/>
            <person name="Overmann J."/>
            <person name="Amann R."/>
            <person name="Jetten M.S.M."/>
            <person name="Mascher T."/>
            <person name="Medema M.H."/>
            <person name="Devos D.P."/>
            <person name="Kaster A.-K."/>
            <person name="Ovreas L."/>
            <person name="Rohde M."/>
            <person name="Galperin M.Y."/>
            <person name="Jogler C."/>
        </authorList>
    </citation>
    <scope>NUCLEOTIDE SEQUENCE [LARGE SCALE GENOMIC DNA]</scope>
    <source>
        <strain evidence="3 4">Pla52n</strain>
    </source>
</reference>
<name>A0A5C6ASC4_9BACT</name>
<feature type="region of interest" description="Disordered" evidence="1">
    <location>
        <begin position="1"/>
        <end position="35"/>
    </location>
</feature>
<evidence type="ECO:0008006" key="5">
    <source>
        <dbReference type="Google" id="ProtNLM"/>
    </source>
</evidence>
<comment type="caution">
    <text evidence="3">The sequence shown here is derived from an EMBL/GenBank/DDBJ whole genome shotgun (WGS) entry which is preliminary data.</text>
</comment>
<sequence length="74" mass="7788">MIAPAEPRSKSDRPGRYSVGPVGSSHVSEAEQGTAGKLMEMTKHWVGQRPVVTVAASVAIGVVLGIVVKRYGRS</sequence>
<accession>A0A5C6ASC4</accession>
<evidence type="ECO:0000256" key="2">
    <source>
        <dbReference type="SAM" id="Phobius"/>
    </source>
</evidence>
<dbReference type="Proteomes" id="UP000320176">
    <property type="component" value="Unassembled WGS sequence"/>
</dbReference>
<keyword evidence="2" id="KW-0812">Transmembrane</keyword>
<protein>
    <recommendedName>
        <fullName evidence="5">DUF883 domain-containing protein</fullName>
    </recommendedName>
</protein>
<evidence type="ECO:0000313" key="4">
    <source>
        <dbReference type="Proteomes" id="UP000320176"/>
    </source>
</evidence>
<gene>
    <name evidence="3" type="ORF">Pla52n_36460</name>
</gene>
<keyword evidence="2" id="KW-1133">Transmembrane helix</keyword>
<organism evidence="3 4">
    <name type="scientific">Stieleria varia</name>
    <dbReference type="NCBI Taxonomy" id="2528005"/>
    <lineage>
        <taxon>Bacteria</taxon>
        <taxon>Pseudomonadati</taxon>
        <taxon>Planctomycetota</taxon>
        <taxon>Planctomycetia</taxon>
        <taxon>Pirellulales</taxon>
        <taxon>Pirellulaceae</taxon>
        <taxon>Stieleria</taxon>
    </lineage>
</organism>
<evidence type="ECO:0000256" key="1">
    <source>
        <dbReference type="SAM" id="MobiDB-lite"/>
    </source>
</evidence>
<keyword evidence="2" id="KW-0472">Membrane</keyword>
<dbReference type="AlphaFoldDB" id="A0A5C6ASC4"/>